<dbReference type="EMBL" id="JACRDE010000247">
    <property type="protein sequence ID" value="MBI5249641.1"/>
    <property type="molecule type" value="Genomic_DNA"/>
</dbReference>
<dbReference type="Proteomes" id="UP000807825">
    <property type="component" value="Unassembled WGS sequence"/>
</dbReference>
<feature type="signal peptide" evidence="1">
    <location>
        <begin position="1"/>
        <end position="26"/>
    </location>
</feature>
<dbReference type="AlphaFoldDB" id="A0A9D6V434"/>
<accession>A0A9D6V434</accession>
<proteinExistence type="predicted"/>
<gene>
    <name evidence="2" type="ORF">HY912_09110</name>
</gene>
<comment type="caution">
    <text evidence="2">The sequence shown here is derived from an EMBL/GenBank/DDBJ whole genome shotgun (WGS) entry which is preliminary data.</text>
</comment>
<evidence type="ECO:0000313" key="3">
    <source>
        <dbReference type="Proteomes" id="UP000807825"/>
    </source>
</evidence>
<keyword evidence="1" id="KW-0732">Signal</keyword>
<evidence type="ECO:0000313" key="2">
    <source>
        <dbReference type="EMBL" id="MBI5249641.1"/>
    </source>
</evidence>
<reference evidence="2" key="1">
    <citation type="submission" date="2020-07" db="EMBL/GenBank/DDBJ databases">
        <title>Huge and variable diversity of episymbiotic CPR bacteria and DPANN archaea in groundwater ecosystems.</title>
        <authorList>
            <person name="He C.Y."/>
            <person name="Keren R."/>
            <person name="Whittaker M."/>
            <person name="Farag I.F."/>
            <person name="Doudna J."/>
            <person name="Cate J.H.D."/>
            <person name="Banfield J.F."/>
        </authorList>
    </citation>
    <scope>NUCLEOTIDE SEQUENCE</scope>
    <source>
        <strain evidence="2">NC_groundwater_1664_Pr3_B-0.1um_52_9</strain>
    </source>
</reference>
<protein>
    <submittedName>
        <fullName evidence="2">Uncharacterized protein</fullName>
    </submittedName>
</protein>
<name>A0A9D6V434_9BACT</name>
<evidence type="ECO:0000256" key="1">
    <source>
        <dbReference type="SAM" id="SignalP"/>
    </source>
</evidence>
<organism evidence="2 3">
    <name type="scientific">Desulfomonile tiedjei</name>
    <dbReference type="NCBI Taxonomy" id="2358"/>
    <lineage>
        <taxon>Bacteria</taxon>
        <taxon>Pseudomonadati</taxon>
        <taxon>Thermodesulfobacteriota</taxon>
        <taxon>Desulfomonilia</taxon>
        <taxon>Desulfomonilales</taxon>
        <taxon>Desulfomonilaceae</taxon>
        <taxon>Desulfomonile</taxon>
    </lineage>
</organism>
<sequence>MGSCRIAVVVLIAVALVIGSYAVASAEQVWTKCHITCRCLQDNTVGNFMFNIPLDRTPDTGFDADAACNSYAYRTCADVCNGTKFSYTFQVTSP</sequence>
<feature type="chain" id="PRO_5039350574" evidence="1">
    <location>
        <begin position="27"/>
        <end position="94"/>
    </location>
</feature>